<reference evidence="3 4" key="1">
    <citation type="submission" date="2019-10" db="EMBL/GenBank/DDBJ databases">
        <title>Poseidonibacter ostreae sp. nov., isolated from the gut of the Ostrea denselamellosa.</title>
        <authorList>
            <person name="Choi A."/>
        </authorList>
    </citation>
    <scope>NUCLEOTIDE SEQUENCE [LARGE SCALE GENOMIC DNA]</scope>
    <source>
        <strain evidence="1 4">SJOD-M-33</strain>
        <strain evidence="2 3">SJOD-M-5</strain>
    </source>
</reference>
<organism evidence="1 4">
    <name type="scientific">Poseidonibacter ostreae</name>
    <dbReference type="NCBI Taxonomy" id="2654171"/>
    <lineage>
        <taxon>Bacteria</taxon>
        <taxon>Pseudomonadati</taxon>
        <taxon>Campylobacterota</taxon>
        <taxon>Epsilonproteobacteria</taxon>
        <taxon>Campylobacterales</taxon>
        <taxon>Arcobacteraceae</taxon>
        <taxon>Poseidonibacter</taxon>
    </lineage>
</organism>
<accession>A0A6L4WPN3</accession>
<dbReference type="AlphaFoldDB" id="A0A6L4WPN3"/>
<dbReference type="Proteomes" id="UP000472839">
    <property type="component" value="Unassembled WGS sequence"/>
</dbReference>
<gene>
    <name evidence="2" type="ORF">GBG18_13595</name>
    <name evidence="1" type="ORF">GBG19_13550</name>
</gene>
<sequence length="146" mass="17442">MFNIQLLKIIKKKFFKEWTLLEEKEELIKRFEKIEFQNIDLHNEMNCFNSNNIWSIYEYNSGNDEVFRELLNLKSEKEYEKEISLKNIDSILASKSNSINYKSIFEFGFANNISYEDAYDGLKMKLKKGDFDFISMNGMVGLIWIN</sequence>
<comment type="caution">
    <text evidence="1">The sequence shown here is derived from an EMBL/GenBank/DDBJ whole genome shotgun (WGS) entry which is preliminary data.</text>
</comment>
<dbReference type="EMBL" id="WFKJ01000056">
    <property type="protein sequence ID" value="KAB7887920.1"/>
    <property type="molecule type" value="Genomic_DNA"/>
</dbReference>
<proteinExistence type="predicted"/>
<name>A0A6L4WPN3_9BACT</name>
<evidence type="ECO:0000313" key="2">
    <source>
        <dbReference type="EMBL" id="KAB7887920.1"/>
    </source>
</evidence>
<dbReference type="EMBL" id="WFKK01000052">
    <property type="protein sequence ID" value="KAB7885722.1"/>
    <property type="molecule type" value="Genomic_DNA"/>
</dbReference>
<evidence type="ECO:0000313" key="1">
    <source>
        <dbReference type="EMBL" id="KAB7885722.1"/>
    </source>
</evidence>
<evidence type="ECO:0000313" key="3">
    <source>
        <dbReference type="Proteomes" id="UP000461010"/>
    </source>
</evidence>
<dbReference type="RefSeq" id="WP_152191914.1">
    <property type="nucleotide sequence ID" value="NZ_WFKI01000037.1"/>
</dbReference>
<evidence type="ECO:0000313" key="4">
    <source>
        <dbReference type="Proteomes" id="UP000472839"/>
    </source>
</evidence>
<protein>
    <submittedName>
        <fullName evidence="1">Uncharacterized protein</fullName>
    </submittedName>
</protein>
<keyword evidence="3" id="KW-1185">Reference proteome</keyword>
<dbReference type="Proteomes" id="UP000461010">
    <property type="component" value="Unassembled WGS sequence"/>
</dbReference>